<dbReference type="SUPFAM" id="SSF51556">
    <property type="entry name" value="Metallo-dependent hydrolases"/>
    <property type="match status" value="1"/>
</dbReference>
<dbReference type="PANTHER" id="PTHR43135">
    <property type="entry name" value="ALPHA-D-RIBOSE 1-METHYLPHOSPHONATE 5-TRIPHOSPHATE DIPHOSPHATASE"/>
    <property type="match status" value="1"/>
</dbReference>
<dbReference type="CDD" id="cd01299">
    <property type="entry name" value="Met_dep_hydrolase_A"/>
    <property type="match status" value="1"/>
</dbReference>
<reference evidence="3" key="1">
    <citation type="journal article" date="2019" name="Int. J. Syst. Evol. Microbiol.">
        <title>The Global Catalogue of Microorganisms (GCM) 10K type strain sequencing project: providing services to taxonomists for standard genome sequencing and annotation.</title>
        <authorList>
            <consortium name="The Broad Institute Genomics Platform"/>
            <consortium name="The Broad Institute Genome Sequencing Center for Infectious Disease"/>
            <person name="Wu L."/>
            <person name="Ma J."/>
        </authorList>
    </citation>
    <scope>NUCLEOTIDE SEQUENCE [LARGE SCALE GENOMIC DNA]</scope>
    <source>
        <strain evidence="3">JCM 18303</strain>
    </source>
</reference>
<proteinExistence type="predicted"/>
<dbReference type="PANTHER" id="PTHR43135:SF3">
    <property type="entry name" value="ALPHA-D-RIBOSE 1-METHYLPHOSPHONATE 5-TRIPHOSPHATE DIPHOSPHATASE"/>
    <property type="match status" value="1"/>
</dbReference>
<dbReference type="InterPro" id="IPR011059">
    <property type="entry name" value="Metal-dep_hydrolase_composite"/>
</dbReference>
<comment type="caution">
    <text evidence="2">The sequence shown here is derived from an EMBL/GenBank/DDBJ whole genome shotgun (WGS) entry which is preliminary data.</text>
</comment>
<organism evidence="2 3">
    <name type="scientific">Pseudonocardia eucalypti</name>
    <dbReference type="NCBI Taxonomy" id="648755"/>
    <lineage>
        <taxon>Bacteria</taxon>
        <taxon>Bacillati</taxon>
        <taxon>Actinomycetota</taxon>
        <taxon>Actinomycetes</taxon>
        <taxon>Pseudonocardiales</taxon>
        <taxon>Pseudonocardiaceae</taxon>
        <taxon>Pseudonocardia</taxon>
    </lineage>
</organism>
<accession>A0ABP9REZ7</accession>
<evidence type="ECO:0000313" key="3">
    <source>
        <dbReference type="Proteomes" id="UP001428817"/>
    </source>
</evidence>
<dbReference type="InterPro" id="IPR051781">
    <property type="entry name" value="Metallo-dep_Hydrolase"/>
</dbReference>
<evidence type="ECO:0000259" key="1">
    <source>
        <dbReference type="Pfam" id="PF01979"/>
    </source>
</evidence>
<name>A0ABP9REZ7_9PSEU</name>
<dbReference type="Proteomes" id="UP001428817">
    <property type="component" value="Unassembled WGS sequence"/>
</dbReference>
<feature type="domain" description="Amidohydrolase-related" evidence="1">
    <location>
        <begin position="64"/>
        <end position="408"/>
    </location>
</feature>
<dbReference type="Pfam" id="PF01979">
    <property type="entry name" value="Amidohydro_1"/>
    <property type="match status" value="1"/>
</dbReference>
<protein>
    <submittedName>
        <fullName evidence="2">Amidohydrolase family protein</fullName>
    </submittedName>
</protein>
<dbReference type="SUPFAM" id="SSF51338">
    <property type="entry name" value="Composite domain of metallo-dependent hydrolases"/>
    <property type="match status" value="2"/>
</dbReference>
<keyword evidence="3" id="KW-1185">Reference proteome</keyword>
<dbReference type="InterPro" id="IPR057744">
    <property type="entry name" value="OTAase-like"/>
</dbReference>
<dbReference type="Gene3D" id="2.30.40.10">
    <property type="entry name" value="Urease, subunit C, domain 1"/>
    <property type="match status" value="1"/>
</dbReference>
<dbReference type="InterPro" id="IPR032466">
    <property type="entry name" value="Metal_Hydrolase"/>
</dbReference>
<evidence type="ECO:0000313" key="2">
    <source>
        <dbReference type="EMBL" id="GAA5175989.1"/>
    </source>
</evidence>
<dbReference type="Gene3D" id="3.20.20.140">
    <property type="entry name" value="Metal-dependent hydrolases"/>
    <property type="match status" value="1"/>
</dbReference>
<sequence>MPSLLHTMGDQQRIIIRNASVLDASAGALVPDRTVVVEGAEIVDVDGPATRAEGAREIDAGGRVLMPGLIDGHVHVLAYTADLPGAAEQSPSYVAARAGAILRGMLDRGFTTVRDAAGADHGLARAVREGWFVGPRVLFGGKALSQTGGHGDIRGAGRDAIDHAYCTPNHCRIADGADEVRKAVRDEIRRGADHIKLMLSGGVASPTDRIDSLQYSVDEIRAAVEEAGAANRYVLGHAYTAAAVNRGLAAGVRSIEHGNLIDESSVKLFTTHDAFLVPTLATYSALAEEGLAGGLPPVSHAKVFDVLDAGLHALELAHRGGVKLVYGTDLLGDMHYRQLTEFSLRAQVQPPADLIRSATTTAAELLQLPGRIGVIAPGAHADLLVLDGDPLADISVLTRPDTSLRLIVHAGRVHKNTLDAR</sequence>
<dbReference type="EMBL" id="BAABJP010000068">
    <property type="protein sequence ID" value="GAA5175989.1"/>
    <property type="molecule type" value="Genomic_DNA"/>
</dbReference>
<dbReference type="InterPro" id="IPR006680">
    <property type="entry name" value="Amidohydro-rel"/>
</dbReference>
<gene>
    <name evidence="2" type="ORF">GCM10023321_83210</name>
</gene>